<organism evidence="4 5">
    <name type="scientific">Cellulophaga fucicola</name>
    <dbReference type="NCBI Taxonomy" id="76595"/>
    <lineage>
        <taxon>Bacteria</taxon>
        <taxon>Pseudomonadati</taxon>
        <taxon>Bacteroidota</taxon>
        <taxon>Flavobacteriia</taxon>
        <taxon>Flavobacteriales</taxon>
        <taxon>Flavobacteriaceae</taxon>
        <taxon>Cellulophaga</taxon>
    </lineage>
</organism>
<dbReference type="InterPro" id="IPR011006">
    <property type="entry name" value="CheY-like_superfamily"/>
</dbReference>
<dbReference type="GO" id="GO:0003677">
    <property type="term" value="F:DNA binding"/>
    <property type="evidence" value="ECO:0007669"/>
    <property type="project" value="InterPro"/>
</dbReference>
<reference evidence="5" key="1">
    <citation type="submission" date="2016-11" db="EMBL/GenBank/DDBJ databases">
        <authorList>
            <person name="Varghese N."/>
            <person name="Submissions S."/>
        </authorList>
    </citation>
    <scope>NUCLEOTIDE SEQUENCE [LARGE SCALE GENOMIC DNA]</scope>
    <source>
        <strain evidence="5">DSM 24786</strain>
    </source>
</reference>
<dbReference type="PANTHER" id="PTHR37299:SF1">
    <property type="entry name" value="STAGE 0 SPORULATION PROTEIN A HOMOLOG"/>
    <property type="match status" value="1"/>
</dbReference>
<evidence type="ECO:0000259" key="3">
    <source>
        <dbReference type="PROSITE" id="PS50930"/>
    </source>
</evidence>
<name>A0A1K1LT33_9FLAO</name>
<gene>
    <name evidence="4" type="ORF">SAMN05660313_00049</name>
</gene>
<evidence type="ECO:0000313" key="4">
    <source>
        <dbReference type="EMBL" id="SFW14031.1"/>
    </source>
</evidence>
<dbReference type="RefSeq" id="WP_072301763.1">
    <property type="nucleotide sequence ID" value="NZ_FPIY01000001.1"/>
</dbReference>
<dbReference type="PROSITE" id="PS50930">
    <property type="entry name" value="HTH_LYTTR"/>
    <property type="match status" value="1"/>
</dbReference>
<keyword evidence="1" id="KW-0597">Phosphoprotein</keyword>
<proteinExistence type="predicted"/>
<dbReference type="Gene3D" id="3.40.50.2300">
    <property type="match status" value="1"/>
</dbReference>
<dbReference type="PANTHER" id="PTHR37299">
    <property type="entry name" value="TRANSCRIPTIONAL REGULATOR-RELATED"/>
    <property type="match status" value="1"/>
</dbReference>
<dbReference type="PROSITE" id="PS50110">
    <property type="entry name" value="RESPONSE_REGULATORY"/>
    <property type="match status" value="1"/>
</dbReference>
<dbReference type="Gene3D" id="2.40.50.1020">
    <property type="entry name" value="LytTr DNA-binding domain"/>
    <property type="match status" value="1"/>
</dbReference>
<dbReference type="GO" id="GO:0000156">
    <property type="term" value="F:phosphorelay response regulator activity"/>
    <property type="evidence" value="ECO:0007669"/>
    <property type="project" value="InterPro"/>
</dbReference>
<evidence type="ECO:0000256" key="1">
    <source>
        <dbReference type="PROSITE-ProRule" id="PRU00169"/>
    </source>
</evidence>
<dbReference type="InterPro" id="IPR007492">
    <property type="entry name" value="LytTR_DNA-bd_dom"/>
</dbReference>
<dbReference type="CDD" id="cd17536">
    <property type="entry name" value="REC_YesN-like"/>
    <property type="match status" value="1"/>
</dbReference>
<dbReference type="SMART" id="SM00448">
    <property type="entry name" value="REC"/>
    <property type="match status" value="1"/>
</dbReference>
<sequence>MLKALIVEDELYIRKGLLAMITSLEKDITILGECESVKEAVVVANACNPDLIFLDINLIDGNAFDFLEQTTNLNYNVIFITAYEQYALQALKNGAVDYILKPVDIEELEAAIDKAITTNTETQQEQLQVVKNEMLGRKKEKLILRLQEGLQIIEFKHLTHCKSDKGYTTFYLSNGKSYIASKPIKEFEDQFPEDRFMRTHQSYVVNLDFIDKYDKNGYIFLKSGEQIPVSARRKTEFVERLLNN</sequence>
<dbReference type="Pfam" id="PF00072">
    <property type="entry name" value="Response_reg"/>
    <property type="match status" value="1"/>
</dbReference>
<protein>
    <submittedName>
        <fullName evidence="4">Two component transcriptional regulator, LytTR family</fullName>
    </submittedName>
</protein>
<evidence type="ECO:0000313" key="5">
    <source>
        <dbReference type="Proteomes" id="UP000183257"/>
    </source>
</evidence>
<dbReference type="Proteomes" id="UP000183257">
    <property type="component" value="Unassembled WGS sequence"/>
</dbReference>
<accession>A0A1K1LT33</accession>
<evidence type="ECO:0000259" key="2">
    <source>
        <dbReference type="PROSITE" id="PS50110"/>
    </source>
</evidence>
<feature type="modified residue" description="4-aspartylphosphate" evidence="1">
    <location>
        <position position="55"/>
    </location>
</feature>
<dbReference type="SUPFAM" id="SSF52172">
    <property type="entry name" value="CheY-like"/>
    <property type="match status" value="1"/>
</dbReference>
<dbReference type="OrthoDB" id="2168082at2"/>
<dbReference type="STRING" id="76595.SAMN05660313_00049"/>
<feature type="domain" description="HTH LytTR-type" evidence="3">
    <location>
        <begin position="166"/>
        <end position="243"/>
    </location>
</feature>
<dbReference type="Pfam" id="PF04397">
    <property type="entry name" value="LytTR"/>
    <property type="match status" value="1"/>
</dbReference>
<dbReference type="SMART" id="SM00850">
    <property type="entry name" value="LytTR"/>
    <property type="match status" value="1"/>
</dbReference>
<dbReference type="AlphaFoldDB" id="A0A1K1LT33"/>
<dbReference type="InterPro" id="IPR001789">
    <property type="entry name" value="Sig_transdc_resp-reg_receiver"/>
</dbReference>
<dbReference type="EMBL" id="FPIY01000001">
    <property type="protein sequence ID" value="SFW14031.1"/>
    <property type="molecule type" value="Genomic_DNA"/>
</dbReference>
<keyword evidence="5" id="KW-1185">Reference proteome</keyword>
<feature type="domain" description="Response regulatory" evidence="2">
    <location>
        <begin position="3"/>
        <end position="116"/>
    </location>
</feature>
<dbReference type="InterPro" id="IPR046947">
    <property type="entry name" value="LytR-like"/>
</dbReference>